<name>A0A9D9J375_9BACT</name>
<reference evidence="2" key="2">
    <citation type="journal article" date="2021" name="PeerJ">
        <title>Extensive microbial diversity within the chicken gut microbiome revealed by metagenomics and culture.</title>
        <authorList>
            <person name="Gilroy R."/>
            <person name="Ravi A."/>
            <person name="Getino M."/>
            <person name="Pursley I."/>
            <person name="Horton D.L."/>
            <person name="Alikhan N.F."/>
            <person name="Baker D."/>
            <person name="Gharbi K."/>
            <person name="Hall N."/>
            <person name="Watson M."/>
            <person name="Adriaenssens E.M."/>
            <person name="Foster-Nyarko E."/>
            <person name="Jarju S."/>
            <person name="Secka A."/>
            <person name="Antonio M."/>
            <person name="Oren A."/>
            <person name="Chaudhuri R.R."/>
            <person name="La Ragione R."/>
            <person name="Hildebrand F."/>
            <person name="Pallen M.J."/>
        </authorList>
    </citation>
    <scope>NUCLEOTIDE SEQUENCE</scope>
    <source>
        <strain evidence="2">B2-16538</strain>
    </source>
</reference>
<evidence type="ECO:0000313" key="2">
    <source>
        <dbReference type="EMBL" id="MBO8485803.1"/>
    </source>
</evidence>
<gene>
    <name evidence="2" type="ORF">IAB78_05205</name>
</gene>
<evidence type="ECO:0000256" key="1">
    <source>
        <dbReference type="SAM" id="Phobius"/>
    </source>
</evidence>
<organism evidence="2 3">
    <name type="scientific">Candidatus Cryptobacteroides excrementavium</name>
    <dbReference type="NCBI Taxonomy" id="2840759"/>
    <lineage>
        <taxon>Bacteria</taxon>
        <taxon>Pseudomonadati</taxon>
        <taxon>Bacteroidota</taxon>
        <taxon>Bacteroidia</taxon>
        <taxon>Bacteroidales</taxon>
        <taxon>Candidatus Cryptobacteroides</taxon>
    </lineage>
</organism>
<dbReference type="AlphaFoldDB" id="A0A9D9J375"/>
<sequence length="64" mass="7372">MKRKFPWLQTTLLVIAMLAIGTASIYTARIIDGKGDHFDWFMAVVLVIIGISNTVQFFRSRRKK</sequence>
<feature type="transmembrane region" description="Helical" evidence="1">
    <location>
        <begin position="40"/>
        <end position="58"/>
    </location>
</feature>
<proteinExistence type="predicted"/>
<accession>A0A9D9J375</accession>
<comment type="caution">
    <text evidence="2">The sequence shown here is derived from an EMBL/GenBank/DDBJ whole genome shotgun (WGS) entry which is preliminary data.</text>
</comment>
<keyword evidence="1" id="KW-0812">Transmembrane</keyword>
<evidence type="ECO:0000313" key="3">
    <source>
        <dbReference type="Proteomes" id="UP000823750"/>
    </source>
</evidence>
<reference evidence="2" key="1">
    <citation type="submission" date="2020-10" db="EMBL/GenBank/DDBJ databases">
        <authorList>
            <person name="Gilroy R."/>
        </authorList>
    </citation>
    <scope>NUCLEOTIDE SEQUENCE</scope>
    <source>
        <strain evidence="2">B2-16538</strain>
    </source>
</reference>
<feature type="transmembrane region" description="Helical" evidence="1">
    <location>
        <begin position="7"/>
        <end position="28"/>
    </location>
</feature>
<keyword evidence="1" id="KW-1133">Transmembrane helix</keyword>
<dbReference type="EMBL" id="JADILX010000082">
    <property type="protein sequence ID" value="MBO8485803.1"/>
    <property type="molecule type" value="Genomic_DNA"/>
</dbReference>
<protein>
    <submittedName>
        <fullName evidence="2">Uncharacterized protein</fullName>
    </submittedName>
</protein>
<keyword evidence="1" id="KW-0472">Membrane</keyword>
<dbReference type="Proteomes" id="UP000823750">
    <property type="component" value="Unassembled WGS sequence"/>
</dbReference>